<keyword evidence="1" id="KW-0732">Signal</keyword>
<gene>
    <name evidence="3" type="ORF">MKQ68_11050</name>
</gene>
<dbReference type="CDD" id="cd00102">
    <property type="entry name" value="IPT"/>
    <property type="match status" value="1"/>
</dbReference>
<feature type="domain" description="IPT/TIG" evidence="2">
    <location>
        <begin position="353"/>
        <end position="432"/>
    </location>
</feature>
<dbReference type="InterPro" id="IPR052387">
    <property type="entry name" value="Fibrocystin"/>
</dbReference>
<keyword evidence="4" id="KW-1185">Reference proteome</keyword>
<dbReference type="InterPro" id="IPR013783">
    <property type="entry name" value="Ig-like_fold"/>
</dbReference>
<organism evidence="3 4">
    <name type="scientific">Chitinophaga horti</name>
    <dbReference type="NCBI Taxonomy" id="2920382"/>
    <lineage>
        <taxon>Bacteria</taxon>
        <taxon>Pseudomonadati</taxon>
        <taxon>Bacteroidota</taxon>
        <taxon>Chitinophagia</taxon>
        <taxon>Chitinophagales</taxon>
        <taxon>Chitinophagaceae</taxon>
        <taxon>Chitinophaga</taxon>
    </lineage>
</organism>
<dbReference type="InterPro" id="IPR011042">
    <property type="entry name" value="6-blade_b-propeller_TolB-like"/>
</dbReference>
<dbReference type="SUPFAM" id="SSF101898">
    <property type="entry name" value="NHL repeat"/>
    <property type="match status" value="1"/>
</dbReference>
<dbReference type="RefSeq" id="WP_264283351.1">
    <property type="nucleotide sequence ID" value="NZ_CP107006.1"/>
</dbReference>
<dbReference type="PROSITE" id="PS51257">
    <property type="entry name" value="PROKAR_LIPOPROTEIN"/>
    <property type="match status" value="1"/>
</dbReference>
<evidence type="ECO:0000256" key="1">
    <source>
        <dbReference type="ARBA" id="ARBA00022729"/>
    </source>
</evidence>
<proteinExistence type="predicted"/>
<dbReference type="SUPFAM" id="SSF81296">
    <property type="entry name" value="E set domains"/>
    <property type="match status" value="5"/>
</dbReference>
<dbReference type="InterPro" id="IPR002909">
    <property type="entry name" value="IPT_dom"/>
</dbReference>
<dbReference type="EMBL" id="CP107006">
    <property type="protein sequence ID" value="UYQ95639.1"/>
    <property type="molecule type" value="Genomic_DNA"/>
</dbReference>
<evidence type="ECO:0000313" key="4">
    <source>
        <dbReference type="Proteomes" id="UP001162741"/>
    </source>
</evidence>
<dbReference type="PANTHER" id="PTHR46769">
    <property type="entry name" value="POLYCYSTIC KIDNEY AND HEPATIC DISEASE 1 (AUTOSOMAL RECESSIVE)-LIKE 1"/>
    <property type="match status" value="1"/>
</dbReference>
<evidence type="ECO:0000259" key="2">
    <source>
        <dbReference type="SMART" id="SM00429"/>
    </source>
</evidence>
<evidence type="ECO:0000313" key="3">
    <source>
        <dbReference type="EMBL" id="UYQ95639.1"/>
    </source>
</evidence>
<feature type="domain" description="IPT/TIG" evidence="2">
    <location>
        <begin position="272"/>
        <end position="350"/>
    </location>
</feature>
<dbReference type="Gene3D" id="2.60.40.10">
    <property type="entry name" value="Immunoglobulins"/>
    <property type="match status" value="5"/>
</dbReference>
<sequence>MKKIAIYLAAAVLVFSVVLVQSCRKEDNKPRQELAVKSFYPNSGNGGTLVTILGTGFDDNATVSFGTVAADVLNVNDTSMVVRAPKDGQTGKISYKSGDKTLDVGTYTYQALSVQSFFPTNGPAGMHVRISGAGFSSLNTPAEVLVNGVSALVVSANDTLIVAEIPVDAGAGPITVKVNGQTSTGASFRFQAISSIKPMTGNVGTKVTINGSGFDAVAAGNIVEFNGKSAVVAEASEDKLVVIAPEGVATGPVTVRISGQLVAGPAFTPVPAPQISVVSPLSGPAGQEMTINGMNFSSFTDENIVKINGVPVPVKTASGTKLTLTLPGGTGNGKVEVVVNDQPVTGPDFRDQNLGVVSVSPASGLAGTKVTITGVGFSTVPAENIVTFNSVAAVVESATETSLVVTAPAALTTGELKVTRAALNANAPSEFRRAGTMTLYKGALISFSASAMAIDSKGNAYVSDRNNAHIVKVTPDGNATVWAGSAGMGYKDGSLAEAQFGAIYGLAFDAQDNLYVSETGNFRNIRKITPAGVVTTVKTGINGAVGRLALDKSGNMYITQTWSGVLKIYPTGQTEPTLRSSVSDNCTPAVDAKGNVYAGQDDYQGIISRYDATAKTSTLYWLGAQDAFGFVDGPRATARLGYGFTALVIDNNGSLLVLDKNNYAIRKFDFATNEMSTLARFAGLGYADGSFDQAKFSFGTIDMKLGADGSIYILDQGNSAIRKVFLR</sequence>
<dbReference type="CDD" id="cd00603">
    <property type="entry name" value="IPT_PCSR"/>
    <property type="match status" value="3"/>
</dbReference>
<name>A0ABY6JBE6_9BACT</name>
<dbReference type="Pfam" id="PF01833">
    <property type="entry name" value="TIG"/>
    <property type="match status" value="5"/>
</dbReference>
<feature type="domain" description="IPT/TIG" evidence="2">
    <location>
        <begin position="193"/>
        <end position="270"/>
    </location>
</feature>
<protein>
    <submittedName>
        <fullName evidence="3">IPT/TIG domain-containing protein</fullName>
    </submittedName>
</protein>
<reference evidence="3" key="1">
    <citation type="submission" date="2022-10" db="EMBL/GenBank/DDBJ databases">
        <title>Chitinophaga sp. nov., isolated from soil.</title>
        <authorList>
            <person name="Jeon C.O."/>
        </authorList>
    </citation>
    <scope>NUCLEOTIDE SEQUENCE</scope>
    <source>
        <strain evidence="3">R8</strain>
    </source>
</reference>
<feature type="domain" description="IPT/TIG" evidence="2">
    <location>
        <begin position="111"/>
        <end position="191"/>
    </location>
</feature>
<feature type="domain" description="IPT/TIG" evidence="2">
    <location>
        <begin position="33"/>
        <end position="110"/>
    </location>
</feature>
<dbReference type="SMART" id="SM00429">
    <property type="entry name" value="IPT"/>
    <property type="match status" value="5"/>
</dbReference>
<dbReference type="PANTHER" id="PTHR46769:SF2">
    <property type="entry name" value="FIBROCYSTIN-L ISOFORM 2 PRECURSOR-RELATED"/>
    <property type="match status" value="1"/>
</dbReference>
<dbReference type="Gene3D" id="2.120.10.30">
    <property type="entry name" value="TolB, C-terminal domain"/>
    <property type="match status" value="2"/>
</dbReference>
<dbReference type="Proteomes" id="UP001162741">
    <property type="component" value="Chromosome"/>
</dbReference>
<accession>A0ABY6JBE6</accession>
<dbReference type="InterPro" id="IPR014756">
    <property type="entry name" value="Ig_E-set"/>
</dbReference>